<gene>
    <name evidence="1" type="ORF">B0H16DRAFT_1714663</name>
</gene>
<reference evidence="1" key="1">
    <citation type="submission" date="2023-03" db="EMBL/GenBank/DDBJ databases">
        <title>Massive genome expansion in bonnet fungi (Mycena s.s.) driven by repeated elements and novel gene families across ecological guilds.</title>
        <authorList>
            <consortium name="Lawrence Berkeley National Laboratory"/>
            <person name="Harder C.B."/>
            <person name="Miyauchi S."/>
            <person name="Viragh M."/>
            <person name="Kuo A."/>
            <person name="Thoen E."/>
            <person name="Andreopoulos B."/>
            <person name="Lu D."/>
            <person name="Skrede I."/>
            <person name="Drula E."/>
            <person name="Henrissat B."/>
            <person name="Morin E."/>
            <person name="Kohler A."/>
            <person name="Barry K."/>
            <person name="LaButti K."/>
            <person name="Morin E."/>
            <person name="Salamov A."/>
            <person name="Lipzen A."/>
            <person name="Mereny Z."/>
            <person name="Hegedus B."/>
            <person name="Baldrian P."/>
            <person name="Stursova M."/>
            <person name="Weitz H."/>
            <person name="Taylor A."/>
            <person name="Grigoriev I.V."/>
            <person name="Nagy L.G."/>
            <person name="Martin F."/>
            <person name="Kauserud H."/>
        </authorList>
    </citation>
    <scope>NUCLEOTIDE SEQUENCE</scope>
    <source>
        <strain evidence="1">CBHHK182m</strain>
    </source>
</reference>
<accession>A0AAD7JVH2</accession>
<dbReference type="PANTHER" id="PTHR46177:SF1">
    <property type="entry name" value="INTEGRASE CATALYTIC DOMAIN-CONTAINING PROTEIN"/>
    <property type="match status" value="1"/>
</dbReference>
<dbReference type="AlphaFoldDB" id="A0AAD7JVH2"/>
<comment type="caution">
    <text evidence="1">The sequence shown here is derived from an EMBL/GenBank/DDBJ whole genome shotgun (WGS) entry which is preliminary data.</text>
</comment>
<evidence type="ECO:0000313" key="2">
    <source>
        <dbReference type="Proteomes" id="UP001215598"/>
    </source>
</evidence>
<dbReference type="PANTHER" id="PTHR46177">
    <property type="entry name" value="INTEGRASE CATALYTIC DOMAIN-CONTAINING PROTEIN"/>
    <property type="match status" value="1"/>
</dbReference>
<keyword evidence="2" id="KW-1185">Reference proteome</keyword>
<name>A0AAD7JVH2_9AGAR</name>
<organism evidence="1 2">
    <name type="scientific">Mycena metata</name>
    <dbReference type="NCBI Taxonomy" id="1033252"/>
    <lineage>
        <taxon>Eukaryota</taxon>
        <taxon>Fungi</taxon>
        <taxon>Dikarya</taxon>
        <taxon>Basidiomycota</taxon>
        <taxon>Agaricomycotina</taxon>
        <taxon>Agaricomycetes</taxon>
        <taxon>Agaricomycetidae</taxon>
        <taxon>Agaricales</taxon>
        <taxon>Marasmiineae</taxon>
        <taxon>Mycenaceae</taxon>
        <taxon>Mycena</taxon>
    </lineage>
</organism>
<sequence>MRDLIRKIMLDKFPDGFDNRFPGKKGKRVTRVPLHALGPYHEVSSDGHEKIALRMGGVGFSIYGFKDKFADYLLFLKIYPDVRSRGAGGHIFLDFVQETGYIPIQLTTDKGSEVGWLYAFMSTLREIYAADIDKDLYPFHVLIKSIHNTVIEGFWRQLKEKLGLNLKDFLLRGKVEHLFNAHDPWYE</sequence>
<dbReference type="Proteomes" id="UP001215598">
    <property type="component" value="Unassembled WGS sequence"/>
</dbReference>
<proteinExistence type="predicted"/>
<protein>
    <submittedName>
        <fullName evidence="1">Uncharacterized protein</fullName>
    </submittedName>
</protein>
<evidence type="ECO:0000313" key="1">
    <source>
        <dbReference type="EMBL" id="KAJ7772470.1"/>
    </source>
</evidence>
<dbReference type="EMBL" id="JARKIB010000014">
    <property type="protein sequence ID" value="KAJ7772470.1"/>
    <property type="molecule type" value="Genomic_DNA"/>
</dbReference>